<dbReference type="PANTHER" id="PTHR19303:SF26">
    <property type="entry name" value="TIGGER TRANSPOSABLE ELEMENT-DERIVED PROTEIN 1"/>
    <property type="match status" value="1"/>
</dbReference>
<feature type="domain" description="HTH CENPB-type" evidence="3">
    <location>
        <begin position="66"/>
        <end position="146"/>
    </location>
</feature>
<dbReference type="SUPFAM" id="SSF46689">
    <property type="entry name" value="Homeodomain-like"/>
    <property type="match status" value="2"/>
</dbReference>
<keyword evidence="2" id="KW-0238">DNA-binding</keyword>
<dbReference type="InterPro" id="IPR006600">
    <property type="entry name" value="HTH_CenpB_DNA-bd_dom"/>
</dbReference>
<evidence type="ECO:0000313" key="4">
    <source>
        <dbReference type="EMBL" id="UYV83999.1"/>
    </source>
</evidence>
<dbReference type="Proteomes" id="UP001235939">
    <property type="component" value="Chromosome X"/>
</dbReference>
<dbReference type="InterPro" id="IPR009057">
    <property type="entry name" value="Homeodomain-like_sf"/>
</dbReference>
<dbReference type="Gene3D" id="1.10.10.60">
    <property type="entry name" value="Homeodomain-like"/>
    <property type="match status" value="2"/>
</dbReference>
<evidence type="ECO:0000259" key="3">
    <source>
        <dbReference type="PROSITE" id="PS51253"/>
    </source>
</evidence>
<keyword evidence="5" id="KW-1185">Reference proteome</keyword>
<name>A0ABY6LRY3_9ARAC</name>
<evidence type="ECO:0000256" key="2">
    <source>
        <dbReference type="ARBA" id="ARBA00023125"/>
    </source>
</evidence>
<dbReference type="EMBL" id="CP092886">
    <property type="protein sequence ID" value="UYV83999.1"/>
    <property type="molecule type" value="Genomic_DNA"/>
</dbReference>
<dbReference type="Pfam" id="PF03184">
    <property type="entry name" value="DDE_1"/>
    <property type="match status" value="1"/>
</dbReference>
<evidence type="ECO:0000256" key="1">
    <source>
        <dbReference type="ARBA" id="ARBA00004123"/>
    </source>
</evidence>
<organism evidence="4 5">
    <name type="scientific">Cordylochernes scorpioides</name>
    <dbReference type="NCBI Taxonomy" id="51811"/>
    <lineage>
        <taxon>Eukaryota</taxon>
        <taxon>Metazoa</taxon>
        <taxon>Ecdysozoa</taxon>
        <taxon>Arthropoda</taxon>
        <taxon>Chelicerata</taxon>
        <taxon>Arachnida</taxon>
        <taxon>Pseudoscorpiones</taxon>
        <taxon>Cheliferoidea</taxon>
        <taxon>Chernetidae</taxon>
        <taxon>Cordylochernes</taxon>
    </lineage>
</organism>
<dbReference type="InterPro" id="IPR004875">
    <property type="entry name" value="DDE_SF_endonuclease_dom"/>
</dbReference>
<dbReference type="PROSITE" id="PS51253">
    <property type="entry name" value="HTH_CENPB"/>
    <property type="match status" value="1"/>
</dbReference>
<protein>
    <submittedName>
        <fullName evidence="4">TIGD1</fullName>
    </submittedName>
</protein>
<accession>A0ABY6LRY3</accession>
<reference evidence="4 5" key="1">
    <citation type="submission" date="2022-03" db="EMBL/GenBank/DDBJ databases">
        <title>A chromosomal length assembly of Cordylochernes scorpioides.</title>
        <authorList>
            <person name="Zeh D."/>
            <person name="Zeh J."/>
        </authorList>
    </citation>
    <scope>NUCLEOTIDE SEQUENCE [LARGE SCALE GENOMIC DNA]</scope>
    <source>
        <strain evidence="4">IN4F17</strain>
        <tissue evidence="4">Whole Body</tissue>
    </source>
</reference>
<dbReference type="PANTHER" id="PTHR19303">
    <property type="entry name" value="TRANSPOSON"/>
    <property type="match status" value="1"/>
</dbReference>
<sequence>MKKEVKRKVISLETKIEILGRLRKGDRVVDVAKSYSMNESTIRTIRTNENTIRKSVAAGNTTSMGTTSYTRNIAMGKMEQALMLWIEDQTKRVPIDTGAITNKALRIYEKIVEQLPSSSSTEKKPNFLACHWFERFKIRHSLHSLKLKGEQASGDVDAAQEYPANFAEIINDNSYTPDQVFNADESGLFWKKMPERTYVSKFYKSASESRDFGIIIWLRDPGIGGPSHKAAKDRITILFCSNASGDYIMKPLVINKSKMPRAFKGVNINNLPVYWRANKKGWVTAAMFTEWFHECFIPDSKKYSSSKGLPCKVLLLIDNAPGHPQDLEYENVKVIFLPKNTTSLLQPLDQGIISTFKALYINEPLHIFWNKWRTMNL</sequence>
<evidence type="ECO:0000313" key="5">
    <source>
        <dbReference type="Proteomes" id="UP001235939"/>
    </source>
</evidence>
<proteinExistence type="predicted"/>
<gene>
    <name evidence="4" type="ORF">LAZ67_X000850</name>
</gene>
<dbReference type="Pfam" id="PF03221">
    <property type="entry name" value="HTH_Tnp_Tc5"/>
    <property type="match status" value="1"/>
</dbReference>
<comment type="subcellular location">
    <subcellularLocation>
        <location evidence="1">Nucleus</location>
    </subcellularLocation>
</comment>
<dbReference type="InterPro" id="IPR050863">
    <property type="entry name" value="CenT-Element_Derived"/>
</dbReference>